<evidence type="ECO:0000256" key="3">
    <source>
        <dbReference type="ARBA" id="ARBA00004699"/>
    </source>
</evidence>
<comment type="catalytic activity">
    <reaction evidence="1">
        <text>alpha-D-mannose 1-phosphate = D-mannose 6-phosphate</text>
        <dbReference type="Rhea" id="RHEA:11140"/>
        <dbReference type="ChEBI" id="CHEBI:58409"/>
        <dbReference type="ChEBI" id="CHEBI:58735"/>
        <dbReference type="EC" id="5.4.2.8"/>
    </reaction>
</comment>
<comment type="similarity">
    <text evidence="4">Belongs to the phosphohexose mutase family.</text>
</comment>
<evidence type="ECO:0000256" key="8">
    <source>
        <dbReference type="ARBA" id="ARBA00022842"/>
    </source>
</evidence>
<comment type="cofactor">
    <cofactor evidence="2">
        <name>Mg(2+)</name>
        <dbReference type="ChEBI" id="CHEBI:18420"/>
    </cofactor>
</comment>
<keyword evidence="7" id="KW-0479">Metal-binding</keyword>
<protein>
    <recommendedName>
        <fullName evidence="5">phosphomannomutase</fullName>
        <ecNumber evidence="5">5.4.2.8</ecNumber>
    </recommendedName>
</protein>
<feature type="domain" description="Alpha-D-phosphohexomutase C-terminal" evidence="10">
    <location>
        <begin position="391"/>
        <end position="443"/>
    </location>
</feature>
<dbReference type="InterPro" id="IPR016055">
    <property type="entry name" value="A-D-PHexomutase_a/b/a-I/II/III"/>
</dbReference>
<evidence type="ECO:0000256" key="1">
    <source>
        <dbReference type="ARBA" id="ARBA00000586"/>
    </source>
</evidence>
<dbReference type="InterPro" id="IPR005845">
    <property type="entry name" value="A-D-PHexomutase_a/b/a-II"/>
</dbReference>
<dbReference type="InterPro" id="IPR005843">
    <property type="entry name" value="A-D-PHexomutase_C"/>
</dbReference>
<dbReference type="InterPro" id="IPR036900">
    <property type="entry name" value="A-D-PHexomutase_C_sf"/>
</dbReference>
<dbReference type="InterPro" id="IPR005844">
    <property type="entry name" value="A-D-PHexomutase_a/b/a-I"/>
</dbReference>
<dbReference type="Pfam" id="PF02878">
    <property type="entry name" value="PGM_PMM_I"/>
    <property type="match status" value="1"/>
</dbReference>
<dbReference type="GO" id="GO:0005975">
    <property type="term" value="P:carbohydrate metabolic process"/>
    <property type="evidence" value="ECO:0007669"/>
    <property type="project" value="InterPro"/>
</dbReference>
<dbReference type="EC" id="5.4.2.8" evidence="5"/>
<dbReference type="Pfam" id="PF02880">
    <property type="entry name" value="PGM_PMM_III"/>
    <property type="match status" value="1"/>
</dbReference>
<feature type="domain" description="Alpha-D-phosphohexomutase alpha/beta/alpha" evidence="13">
    <location>
        <begin position="253"/>
        <end position="357"/>
    </location>
</feature>
<comment type="caution">
    <text evidence="14">The sequence shown here is derived from an EMBL/GenBank/DDBJ whole genome shotgun (WGS) entry which is preliminary data.</text>
</comment>
<feature type="domain" description="Alpha-D-phosphohexomutase alpha/beta/alpha" evidence="11">
    <location>
        <begin position="4"/>
        <end position="135"/>
    </location>
</feature>
<evidence type="ECO:0000256" key="9">
    <source>
        <dbReference type="ARBA" id="ARBA00023235"/>
    </source>
</evidence>
<evidence type="ECO:0000256" key="7">
    <source>
        <dbReference type="ARBA" id="ARBA00022723"/>
    </source>
</evidence>
<name>A0A839HJS2_9GAMM</name>
<dbReference type="GO" id="GO:0046872">
    <property type="term" value="F:metal ion binding"/>
    <property type="evidence" value="ECO:0007669"/>
    <property type="project" value="UniProtKB-KW"/>
</dbReference>
<gene>
    <name evidence="14" type="ORF">HUK38_08105</name>
</gene>
<evidence type="ECO:0000256" key="6">
    <source>
        <dbReference type="ARBA" id="ARBA00022553"/>
    </source>
</evidence>
<dbReference type="Gene3D" id="3.30.310.50">
    <property type="entry name" value="Alpha-D-phosphohexomutase, C-terminal domain"/>
    <property type="match status" value="1"/>
</dbReference>
<feature type="domain" description="Alpha-D-phosphohexomutase alpha/beta/alpha" evidence="12">
    <location>
        <begin position="150"/>
        <end position="248"/>
    </location>
</feature>
<keyword evidence="15" id="KW-1185">Reference proteome</keyword>
<evidence type="ECO:0000256" key="2">
    <source>
        <dbReference type="ARBA" id="ARBA00001946"/>
    </source>
</evidence>
<keyword evidence="6" id="KW-0597">Phosphoprotein</keyword>
<proteinExistence type="inferred from homology"/>
<dbReference type="PANTHER" id="PTHR43771">
    <property type="entry name" value="PHOSPHOMANNOMUTASE"/>
    <property type="match status" value="1"/>
</dbReference>
<sequence length="457" mass="49641">MPARVFRPYDIRGLVDSEMTDEFMQLLGRAVATESLERGTGSMLVGRDYRPSSEHLTAALIIGLRSSGCNVIDLGQVPTPVLYFASQLAGNISGAVVTASHHPIEYNGLKLVFAGQSATPLTIAKLRQRLQHGQFTSGDGSYHEQSVLTDYLDEIEQNIRLTRPLKIVVDGGFATPALVAPLLYQALGCEVIALRCDLNDAQAGVLIPNPAKIDSLQLLADQVLANGADLGLGFGGDGDRLGVIDSSGQMITTDRVLMVLATHLLSQLPGSDVLFDVKCSSRLAEIIHHHGGRPVMWKSGHAFLKEKRQELNAPLAGEFNGHIMFADRWNGFDDAFYAGARLLEILTQDSRPSNAVFADFPIGIATPELILPVATGEEQEIMAMVLEAKGRLSGVRVTTIDGLRIDSEQGWGLVRASNTEPALSFRFEADDQVTLNKLQDLFRRLMKVVAPKLTMPF</sequence>
<dbReference type="CDD" id="cd03089">
    <property type="entry name" value="PMM_PGM"/>
    <property type="match status" value="1"/>
</dbReference>
<dbReference type="SUPFAM" id="SSF53738">
    <property type="entry name" value="Phosphoglucomutase, first 3 domains"/>
    <property type="match status" value="3"/>
</dbReference>
<comment type="pathway">
    <text evidence="3">Nucleotide-sugar biosynthesis; GDP-alpha-D-mannose biosynthesis; alpha-D-mannose 1-phosphate from D-fructose 6-phosphate: step 2/2.</text>
</comment>
<dbReference type="SUPFAM" id="SSF55957">
    <property type="entry name" value="Phosphoglucomutase, C-terminal domain"/>
    <property type="match status" value="1"/>
</dbReference>
<evidence type="ECO:0000259" key="12">
    <source>
        <dbReference type="Pfam" id="PF02879"/>
    </source>
</evidence>
<keyword evidence="9" id="KW-0413">Isomerase</keyword>
<evidence type="ECO:0000259" key="13">
    <source>
        <dbReference type="Pfam" id="PF02880"/>
    </source>
</evidence>
<dbReference type="GO" id="GO:0004615">
    <property type="term" value="F:phosphomannomutase activity"/>
    <property type="evidence" value="ECO:0007669"/>
    <property type="project" value="UniProtKB-EC"/>
</dbReference>
<dbReference type="Proteomes" id="UP000548632">
    <property type="component" value="Unassembled WGS sequence"/>
</dbReference>
<evidence type="ECO:0000256" key="4">
    <source>
        <dbReference type="ARBA" id="ARBA00010231"/>
    </source>
</evidence>
<evidence type="ECO:0000313" key="14">
    <source>
        <dbReference type="EMBL" id="MBB1126192.1"/>
    </source>
</evidence>
<reference evidence="14 15" key="1">
    <citation type="journal article" date="2020" name="Arch. Microbiol.">
        <title>The genome sequence of the giant phototrophic gammaproteobacterium Thiospirillum jenense gives insight into its physiological properties and phylogenetic relationships.</title>
        <authorList>
            <person name="Imhoff J.F."/>
            <person name="Meyer T.E."/>
            <person name="Kyndt J.A."/>
        </authorList>
    </citation>
    <scope>NUCLEOTIDE SEQUENCE [LARGE SCALE GENOMIC DNA]</scope>
    <source>
        <strain evidence="14 15">DSM 216</strain>
    </source>
</reference>
<dbReference type="PANTHER" id="PTHR43771:SF2">
    <property type="entry name" value="PHOSPHOMANNOMUTASE_PHOSPHOGLUCOMUTASE"/>
    <property type="match status" value="1"/>
</dbReference>
<organism evidence="14 15">
    <name type="scientific">Thiospirillum jenense</name>
    <dbReference type="NCBI Taxonomy" id="1653858"/>
    <lineage>
        <taxon>Bacteria</taxon>
        <taxon>Pseudomonadati</taxon>
        <taxon>Pseudomonadota</taxon>
        <taxon>Gammaproteobacteria</taxon>
        <taxon>Chromatiales</taxon>
        <taxon>Chromatiaceae</taxon>
        <taxon>Thiospirillum</taxon>
    </lineage>
</organism>
<dbReference type="InterPro" id="IPR005841">
    <property type="entry name" value="Alpha-D-phosphohexomutase_SF"/>
</dbReference>
<evidence type="ECO:0000259" key="11">
    <source>
        <dbReference type="Pfam" id="PF02878"/>
    </source>
</evidence>
<dbReference type="Pfam" id="PF02879">
    <property type="entry name" value="PGM_PMM_II"/>
    <property type="match status" value="1"/>
</dbReference>
<dbReference type="PRINTS" id="PR00509">
    <property type="entry name" value="PGMPMM"/>
</dbReference>
<evidence type="ECO:0000259" key="10">
    <source>
        <dbReference type="Pfam" id="PF00408"/>
    </source>
</evidence>
<dbReference type="AlphaFoldDB" id="A0A839HJS2"/>
<evidence type="ECO:0000313" key="15">
    <source>
        <dbReference type="Proteomes" id="UP000548632"/>
    </source>
</evidence>
<evidence type="ECO:0000256" key="5">
    <source>
        <dbReference type="ARBA" id="ARBA00012730"/>
    </source>
</evidence>
<dbReference type="EMBL" id="JABVCQ010000015">
    <property type="protein sequence ID" value="MBB1126192.1"/>
    <property type="molecule type" value="Genomic_DNA"/>
</dbReference>
<keyword evidence="8" id="KW-0460">Magnesium</keyword>
<dbReference type="InterPro" id="IPR005846">
    <property type="entry name" value="A-D-PHexomutase_a/b/a-III"/>
</dbReference>
<dbReference type="Gene3D" id="3.40.120.10">
    <property type="entry name" value="Alpha-D-Glucose-1,6-Bisphosphate, subunit A, domain 3"/>
    <property type="match status" value="3"/>
</dbReference>
<dbReference type="Pfam" id="PF00408">
    <property type="entry name" value="PGM_PMM_IV"/>
    <property type="match status" value="1"/>
</dbReference>
<accession>A0A839HJS2</accession>